<evidence type="ECO:0000313" key="1">
    <source>
        <dbReference type="EMBL" id="PRX95633.1"/>
    </source>
</evidence>
<sequence>MLSLQTYELGFEVAYALLEAAHLLNHPRVRTTNVAK</sequence>
<dbReference type="EMBL" id="PVZC01000009">
    <property type="protein sequence ID" value="PRX95633.1"/>
    <property type="molecule type" value="Genomic_DNA"/>
</dbReference>
<accession>A0A2T0PVS6</accession>
<name>A0A2T0PVS6_9ACTN</name>
<keyword evidence="2" id="KW-1185">Reference proteome</keyword>
<dbReference type="Proteomes" id="UP000237846">
    <property type="component" value="Unassembled WGS sequence"/>
</dbReference>
<gene>
    <name evidence="1" type="ORF">CLV72_109242</name>
</gene>
<reference evidence="1 2" key="1">
    <citation type="submission" date="2018-03" db="EMBL/GenBank/DDBJ databases">
        <title>Genomic Encyclopedia of Archaeal and Bacterial Type Strains, Phase II (KMG-II): from individual species to whole genera.</title>
        <authorList>
            <person name="Goeker M."/>
        </authorList>
    </citation>
    <scope>NUCLEOTIDE SEQUENCE [LARGE SCALE GENOMIC DNA]</scope>
    <source>
        <strain evidence="1 2">DSM 45601</strain>
    </source>
</reference>
<organism evidence="1 2">
    <name type="scientific">Allonocardiopsis opalescens</name>
    <dbReference type="NCBI Taxonomy" id="1144618"/>
    <lineage>
        <taxon>Bacteria</taxon>
        <taxon>Bacillati</taxon>
        <taxon>Actinomycetota</taxon>
        <taxon>Actinomycetes</taxon>
        <taxon>Streptosporangiales</taxon>
        <taxon>Allonocardiopsis</taxon>
    </lineage>
</organism>
<dbReference type="AlphaFoldDB" id="A0A2T0PVS6"/>
<proteinExistence type="predicted"/>
<protein>
    <submittedName>
        <fullName evidence="1">Uncharacterized protein</fullName>
    </submittedName>
</protein>
<comment type="caution">
    <text evidence="1">The sequence shown here is derived from an EMBL/GenBank/DDBJ whole genome shotgun (WGS) entry which is preliminary data.</text>
</comment>
<evidence type="ECO:0000313" key="2">
    <source>
        <dbReference type="Proteomes" id="UP000237846"/>
    </source>
</evidence>